<dbReference type="InterPro" id="IPR005828">
    <property type="entry name" value="MFS_sugar_transport-like"/>
</dbReference>
<feature type="transmembrane region" description="Helical" evidence="6">
    <location>
        <begin position="129"/>
        <end position="150"/>
    </location>
</feature>
<dbReference type="AlphaFoldDB" id="A0A2S2PE19"/>
<dbReference type="InterPro" id="IPR036259">
    <property type="entry name" value="MFS_trans_sf"/>
</dbReference>
<feature type="domain" description="Major facilitator superfamily (MFS) profile" evidence="7">
    <location>
        <begin position="1"/>
        <end position="184"/>
    </location>
</feature>
<dbReference type="InterPro" id="IPR020846">
    <property type="entry name" value="MFS_dom"/>
</dbReference>
<dbReference type="EMBL" id="GGMR01015081">
    <property type="protein sequence ID" value="MBY27700.1"/>
    <property type="molecule type" value="Transcribed_RNA"/>
</dbReference>
<dbReference type="GO" id="GO:0005366">
    <property type="term" value="F:myo-inositol:proton symporter activity"/>
    <property type="evidence" value="ECO:0007669"/>
    <property type="project" value="TreeGrafter"/>
</dbReference>
<gene>
    <name evidence="8" type="primary">Tret1-1_6</name>
    <name evidence="8" type="ORF">g.12062</name>
</gene>
<protein>
    <submittedName>
        <fullName evidence="8">Facilitated trehalose transporter Tret1-1</fullName>
    </submittedName>
</protein>
<evidence type="ECO:0000259" key="7">
    <source>
        <dbReference type="PROSITE" id="PS50850"/>
    </source>
</evidence>
<evidence type="ECO:0000256" key="6">
    <source>
        <dbReference type="SAM" id="Phobius"/>
    </source>
</evidence>
<keyword evidence="4 6" id="KW-1133">Transmembrane helix</keyword>
<keyword evidence="3 6" id="KW-0812">Transmembrane</keyword>
<evidence type="ECO:0000256" key="3">
    <source>
        <dbReference type="ARBA" id="ARBA00022692"/>
    </source>
</evidence>
<keyword evidence="5 6" id="KW-0472">Membrane</keyword>
<dbReference type="Pfam" id="PF00083">
    <property type="entry name" value="Sugar_tr"/>
    <property type="match status" value="1"/>
</dbReference>
<evidence type="ECO:0000256" key="4">
    <source>
        <dbReference type="ARBA" id="ARBA00022989"/>
    </source>
</evidence>
<feature type="transmembrane region" description="Helical" evidence="6">
    <location>
        <begin position="64"/>
        <end position="87"/>
    </location>
</feature>
<dbReference type="PANTHER" id="PTHR48020:SF12">
    <property type="entry name" value="PROTON MYO-INOSITOL COTRANSPORTER"/>
    <property type="match status" value="1"/>
</dbReference>
<organism evidence="8">
    <name type="scientific">Schizaphis graminum</name>
    <name type="common">Green bug aphid</name>
    <dbReference type="NCBI Taxonomy" id="13262"/>
    <lineage>
        <taxon>Eukaryota</taxon>
        <taxon>Metazoa</taxon>
        <taxon>Ecdysozoa</taxon>
        <taxon>Arthropoda</taxon>
        <taxon>Hexapoda</taxon>
        <taxon>Insecta</taxon>
        <taxon>Pterygota</taxon>
        <taxon>Neoptera</taxon>
        <taxon>Paraneoptera</taxon>
        <taxon>Hemiptera</taxon>
        <taxon>Sternorrhyncha</taxon>
        <taxon>Aphidomorpha</taxon>
        <taxon>Aphidoidea</taxon>
        <taxon>Aphididae</taxon>
        <taxon>Aphidini</taxon>
        <taxon>Schizaphis</taxon>
    </lineage>
</organism>
<accession>A0A2S2PE19</accession>
<feature type="transmembrane region" description="Helical" evidence="6">
    <location>
        <begin position="156"/>
        <end position="178"/>
    </location>
</feature>
<dbReference type="PANTHER" id="PTHR48020">
    <property type="entry name" value="PROTON MYO-INOSITOL COTRANSPORTER"/>
    <property type="match status" value="1"/>
</dbReference>
<reference evidence="8" key="1">
    <citation type="submission" date="2018-04" db="EMBL/GenBank/DDBJ databases">
        <title>Transcriptome of Schizaphis graminum biotype I.</title>
        <authorList>
            <person name="Scully E.D."/>
            <person name="Geib S.M."/>
            <person name="Palmer N.A."/>
            <person name="Koch K."/>
            <person name="Bradshaw J."/>
            <person name="Heng-Moss T."/>
            <person name="Sarath G."/>
        </authorList>
    </citation>
    <scope>NUCLEOTIDE SEQUENCE</scope>
</reference>
<keyword evidence="2" id="KW-0813">Transport</keyword>
<comment type="subcellular location">
    <subcellularLocation>
        <location evidence="1">Membrane</location>
        <topology evidence="1">Multi-pass membrane protein</topology>
    </subcellularLocation>
</comment>
<proteinExistence type="predicted"/>
<evidence type="ECO:0000256" key="5">
    <source>
        <dbReference type="ARBA" id="ARBA00023136"/>
    </source>
</evidence>
<evidence type="ECO:0000256" key="2">
    <source>
        <dbReference type="ARBA" id="ARBA00022448"/>
    </source>
</evidence>
<dbReference type="InterPro" id="IPR050814">
    <property type="entry name" value="Myo-inositol_Transporter"/>
</dbReference>
<evidence type="ECO:0000313" key="8">
    <source>
        <dbReference type="EMBL" id="MBY27700.1"/>
    </source>
</evidence>
<sequence>MLFFFFWSFATFIPAKPYLIAVFSEIGLPCTAQWTLVYTSILTLVGTLLNVLTVARLGKRPITLVSMALCAFSMLGIGIYMVSTTYFSFSSTWIPMILLNALFFFSGYGVFPIPWMLVSEIYPTKGRGIASGLTAALAFLMTFILTKSFLEMQEWFTLPGLFIVYGSITLIGTLYLYACMPETENKTLQDIEHFFIGDLDDYEDCNDLS</sequence>
<dbReference type="GO" id="GO:0016324">
    <property type="term" value="C:apical plasma membrane"/>
    <property type="evidence" value="ECO:0007669"/>
    <property type="project" value="TreeGrafter"/>
</dbReference>
<dbReference type="SUPFAM" id="SSF103473">
    <property type="entry name" value="MFS general substrate transporter"/>
    <property type="match status" value="1"/>
</dbReference>
<evidence type="ECO:0000256" key="1">
    <source>
        <dbReference type="ARBA" id="ARBA00004141"/>
    </source>
</evidence>
<feature type="transmembrane region" description="Helical" evidence="6">
    <location>
        <begin position="33"/>
        <end position="52"/>
    </location>
</feature>
<dbReference type="Gene3D" id="1.20.1250.20">
    <property type="entry name" value="MFS general substrate transporter like domains"/>
    <property type="match status" value="1"/>
</dbReference>
<feature type="transmembrane region" description="Helical" evidence="6">
    <location>
        <begin position="93"/>
        <end position="117"/>
    </location>
</feature>
<name>A0A2S2PE19_SCHGA</name>
<dbReference type="PROSITE" id="PS50850">
    <property type="entry name" value="MFS"/>
    <property type="match status" value="1"/>
</dbReference>